<dbReference type="SUPFAM" id="SSF53756">
    <property type="entry name" value="UDP-Glycosyltransferase/glycogen phosphorylase"/>
    <property type="match status" value="1"/>
</dbReference>
<dbReference type="AlphaFoldDB" id="A0A2S7WU24"/>
<dbReference type="RefSeq" id="WP_105019679.1">
    <property type="nucleotide sequence ID" value="NZ_MSCM01000001.1"/>
</dbReference>
<evidence type="ECO:0000313" key="1">
    <source>
        <dbReference type="EMBL" id="PQJ81100.1"/>
    </source>
</evidence>
<accession>A0A2S7WU24</accession>
<evidence type="ECO:0008006" key="3">
    <source>
        <dbReference type="Google" id="ProtNLM"/>
    </source>
</evidence>
<comment type="caution">
    <text evidence="1">The sequence shown here is derived from an EMBL/GenBank/DDBJ whole genome shotgun (WGS) entry which is preliminary data.</text>
</comment>
<dbReference type="Proteomes" id="UP000239068">
    <property type="component" value="Unassembled WGS sequence"/>
</dbReference>
<proteinExistence type="predicted"/>
<dbReference type="OrthoDB" id="1495051at2"/>
<name>A0A2S7WU24_9FLAO</name>
<organism evidence="1 2">
    <name type="scientific">Polaribacter glomeratus</name>
    <dbReference type="NCBI Taxonomy" id="102"/>
    <lineage>
        <taxon>Bacteria</taxon>
        <taxon>Pseudomonadati</taxon>
        <taxon>Bacteroidota</taxon>
        <taxon>Flavobacteriia</taxon>
        <taxon>Flavobacteriales</taxon>
        <taxon>Flavobacteriaceae</taxon>
    </lineage>
</organism>
<sequence>MNKSIVCFSANRTCHHDDYFLLISTQKKAINVKNSWLKLKYLLSNKAIMFFDIDSRDLIFLPLILLRSIWTNGNYAISVRTEYLIEGGTFKEFLKKPEDLIFFKSYIKKNMFRVIKCFSNTNLISIHKNHPFEKIIGKYVNSFIYDPQLWDLNVLSILKSKPPEIDENIFHEMKKTVLVAGRLNGQRSKSELIDYLKINKTFNFIIAGNVQKEDLVILKELENCLVLNRFLSNEELLYLLNKCHIIYCFYTNDRPSGFFGRALQLNKPIIVRENRYLDRMFLEYKNLIKVKSLNQLPVIVNSFESEIYESNIFDDSKYFFNML</sequence>
<dbReference type="EMBL" id="MSCM01000001">
    <property type="protein sequence ID" value="PQJ81100.1"/>
    <property type="molecule type" value="Genomic_DNA"/>
</dbReference>
<gene>
    <name evidence="1" type="ORF">BTO16_00190</name>
</gene>
<dbReference type="Gene3D" id="3.40.50.2000">
    <property type="entry name" value="Glycogen Phosphorylase B"/>
    <property type="match status" value="1"/>
</dbReference>
<protein>
    <recommendedName>
        <fullName evidence="3">Glycosyl transferase family 1 domain-containing protein</fullName>
    </recommendedName>
</protein>
<reference evidence="1 2" key="1">
    <citation type="submission" date="2016-12" db="EMBL/GenBank/DDBJ databases">
        <title>Trade-off between light-utilization and light-protection in marine flavobacteria.</title>
        <authorList>
            <person name="Kumagai Y."/>
            <person name="Yoshizawa S."/>
            <person name="Kogure K."/>
            <person name="Iwasaki W."/>
        </authorList>
    </citation>
    <scope>NUCLEOTIDE SEQUENCE [LARGE SCALE GENOMIC DNA]</scope>
    <source>
        <strain evidence="1 2">ATCC 43844</strain>
    </source>
</reference>
<keyword evidence="2" id="KW-1185">Reference proteome</keyword>
<evidence type="ECO:0000313" key="2">
    <source>
        <dbReference type="Proteomes" id="UP000239068"/>
    </source>
</evidence>